<dbReference type="Proteomes" id="UP000035963">
    <property type="component" value="Unassembled WGS sequence"/>
</dbReference>
<dbReference type="PANTHER" id="PTHR36302:SF1">
    <property type="entry name" value="COPPER CHAPERONE PCU(A)C"/>
    <property type="match status" value="1"/>
</dbReference>
<dbReference type="PATRIC" id="fig|908627.4.peg.7813"/>
<dbReference type="InterPro" id="IPR036182">
    <property type="entry name" value="PCuAC_sf"/>
</dbReference>
<dbReference type="SUPFAM" id="SSF110087">
    <property type="entry name" value="DR1885-like metal-binding protein"/>
    <property type="match status" value="1"/>
</dbReference>
<gene>
    <name evidence="2" type="ORF">EOS_34920</name>
</gene>
<dbReference type="PANTHER" id="PTHR36302">
    <property type="entry name" value="BLR7088 PROTEIN"/>
    <property type="match status" value="1"/>
</dbReference>
<dbReference type="Gene3D" id="2.60.40.1890">
    <property type="entry name" value="PCu(A)C copper chaperone"/>
    <property type="match status" value="1"/>
</dbReference>
<evidence type="ECO:0000313" key="3">
    <source>
        <dbReference type="Proteomes" id="UP000035963"/>
    </source>
</evidence>
<reference evidence="2 3" key="1">
    <citation type="journal article" date="2015" name="Genome Announc.">
        <title>Draft Genome Sequence of Burkholderia sp. Strain PML1(12), an Ectomycorrhizosphere-Inhabiting Bacterium with Effective Mineral-Weathering Ability.</title>
        <authorList>
            <person name="Uroz S."/>
            <person name="Oger P."/>
        </authorList>
    </citation>
    <scope>NUCLEOTIDE SEQUENCE [LARGE SCALE GENOMIC DNA]</scope>
    <source>
        <strain evidence="3">PML1(12)</strain>
    </source>
</reference>
<sequence>MKKTTLIHAGMLLVCALAASGAQAATLEAHDCWIRSMPASLPSSGYFVVSNSGDKPATLTGAETPAFGMAMLHKSTSNGSTSTMSMVESAEVPAHGTLAFAPSGYHLMLEDAPKPLKVGTTIPLKLTFADQSSIETTCAVKPASTLGK</sequence>
<dbReference type="OrthoDB" id="9796962at2"/>
<dbReference type="RefSeq" id="WP_047896788.1">
    <property type="nucleotide sequence ID" value="NZ_AEJF01000210.1"/>
</dbReference>
<proteinExistence type="predicted"/>
<dbReference type="InterPro" id="IPR007410">
    <property type="entry name" value="LpqE-like"/>
</dbReference>
<organism evidence="2 3">
    <name type="scientific">Caballeronia mineralivorans PML1(12)</name>
    <dbReference type="NCBI Taxonomy" id="908627"/>
    <lineage>
        <taxon>Bacteria</taxon>
        <taxon>Pseudomonadati</taxon>
        <taxon>Pseudomonadota</taxon>
        <taxon>Betaproteobacteria</taxon>
        <taxon>Burkholderiales</taxon>
        <taxon>Burkholderiaceae</taxon>
        <taxon>Caballeronia</taxon>
    </lineage>
</organism>
<feature type="signal peptide" evidence="1">
    <location>
        <begin position="1"/>
        <end position="24"/>
    </location>
</feature>
<dbReference type="Pfam" id="PF04314">
    <property type="entry name" value="PCuAC"/>
    <property type="match status" value="1"/>
</dbReference>
<accession>A0A0J1CLI7</accession>
<protein>
    <submittedName>
        <fullName evidence="2">Copper transporter</fullName>
    </submittedName>
</protein>
<feature type="chain" id="PRO_5005249126" evidence="1">
    <location>
        <begin position="25"/>
        <end position="148"/>
    </location>
</feature>
<name>A0A0J1CLI7_9BURK</name>
<evidence type="ECO:0000313" key="2">
    <source>
        <dbReference type="EMBL" id="KLU21582.1"/>
    </source>
</evidence>
<keyword evidence="1" id="KW-0732">Signal</keyword>
<dbReference type="InterPro" id="IPR058248">
    <property type="entry name" value="Lxx211020-like"/>
</dbReference>
<dbReference type="AlphaFoldDB" id="A0A0J1CLI7"/>
<keyword evidence="3" id="KW-1185">Reference proteome</keyword>
<evidence type="ECO:0000256" key="1">
    <source>
        <dbReference type="SAM" id="SignalP"/>
    </source>
</evidence>
<comment type="caution">
    <text evidence="2">The sequence shown here is derived from an EMBL/GenBank/DDBJ whole genome shotgun (WGS) entry which is preliminary data.</text>
</comment>
<dbReference type="EMBL" id="AEJF01000210">
    <property type="protein sequence ID" value="KLU21582.1"/>
    <property type="molecule type" value="Genomic_DNA"/>
</dbReference>